<accession>A0AAD1U8X5</accession>
<proteinExistence type="predicted"/>
<gene>
    <name evidence="1" type="ORF">ECRASSUSDP1_LOCUS5470</name>
</gene>
<protein>
    <submittedName>
        <fullName evidence="1">Uncharacterized protein</fullName>
    </submittedName>
</protein>
<dbReference type="AlphaFoldDB" id="A0AAD1U8X5"/>
<keyword evidence="2" id="KW-1185">Reference proteome</keyword>
<dbReference type="Proteomes" id="UP001295684">
    <property type="component" value="Unassembled WGS sequence"/>
</dbReference>
<organism evidence="1 2">
    <name type="scientific">Euplotes crassus</name>
    <dbReference type="NCBI Taxonomy" id="5936"/>
    <lineage>
        <taxon>Eukaryota</taxon>
        <taxon>Sar</taxon>
        <taxon>Alveolata</taxon>
        <taxon>Ciliophora</taxon>
        <taxon>Intramacronucleata</taxon>
        <taxon>Spirotrichea</taxon>
        <taxon>Hypotrichia</taxon>
        <taxon>Euplotida</taxon>
        <taxon>Euplotidae</taxon>
        <taxon>Moneuplotes</taxon>
    </lineage>
</organism>
<dbReference type="EMBL" id="CAMPGE010005279">
    <property type="protein sequence ID" value="CAI2364128.1"/>
    <property type="molecule type" value="Genomic_DNA"/>
</dbReference>
<comment type="caution">
    <text evidence="1">The sequence shown here is derived from an EMBL/GenBank/DDBJ whole genome shotgun (WGS) entry which is preliminary data.</text>
</comment>
<name>A0AAD1U8X5_EUPCR</name>
<evidence type="ECO:0000313" key="1">
    <source>
        <dbReference type="EMBL" id="CAI2364128.1"/>
    </source>
</evidence>
<reference evidence="1" key="1">
    <citation type="submission" date="2023-07" db="EMBL/GenBank/DDBJ databases">
        <authorList>
            <consortium name="AG Swart"/>
            <person name="Singh M."/>
            <person name="Singh A."/>
            <person name="Seah K."/>
            <person name="Emmerich C."/>
        </authorList>
    </citation>
    <scope>NUCLEOTIDE SEQUENCE</scope>
    <source>
        <strain evidence="1">DP1</strain>
    </source>
</reference>
<evidence type="ECO:0000313" key="2">
    <source>
        <dbReference type="Proteomes" id="UP001295684"/>
    </source>
</evidence>
<sequence>MFYKRVQMEILQFDNSFENTFIMRSEMNNQANTKMKESLKNALSCPKIIAIMKDELCFTHH</sequence>